<proteinExistence type="predicted"/>
<name>A0AAN6DYZ3_9EURO</name>
<feature type="region of interest" description="Disordered" evidence="1">
    <location>
        <begin position="237"/>
        <end position="288"/>
    </location>
</feature>
<dbReference type="EMBL" id="MU404352">
    <property type="protein sequence ID" value="KAI1615221.1"/>
    <property type="molecule type" value="Genomic_DNA"/>
</dbReference>
<dbReference type="Pfam" id="PF13911">
    <property type="entry name" value="AhpC-TSA_2"/>
    <property type="match status" value="1"/>
</dbReference>
<dbReference type="InterPro" id="IPR032801">
    <property type="entry name" value="PXL2A/B/C"/>
</dbReference>
<feature type="region of interest" description="Disordered" evidence="1">
    <location>
        <begin position="301"/>
        <end position="351"/>
    </location>
</feature>
<sequence length="539" mass="58823">MAIENAPSPSMLKQAFEHHIYSSDAKPIPFGSLFDNVQSHQSVLVIFIRHFFCGNCQEYVRRLSSSQSPLHPAKPASQRPLIIIIGPGFPSLISSYTALTECAFPIYADPSTQLYDILGMHRTLSMGSKGPEYIQRSLVGNAVKSAWQILRRVGTGDAMSGGDLDINGGEFLFVHRSTTKTDHHRSGLNSHPPAFRRLVSTASSSSLSTIQWEVSWCHRMLNSRDHTELAALESHVLGNGSGKSSQTSSRTTSPPRPILARGAPYIKDTRSYSHNQSGSCPGPDIPKSRDEAMMKQHLQNVMSTPHQHTRSSSRTPGIKRPHSRARSSASRAESRASQPTIQEHEDEMPEQRKGFTISLASKVGGVIRSKSFSAKSSRRPTITATAGDAGETVTHTHTRKRSIPNLFNLASRPSVSNRPQTAAAAASHARSDSAQVRLESHSRSASNGVPISKVPSVPRMPTLSRTLSSVTVRPMSRKAKGQVQMDENGVMLVDGVEFVNVISLRARVDSGFGGSPEKTSRSQIREHHDDARVVVEEVL</sequence>
<feature type="compositionally biased region" description="Low complexity" evidence="1">
    <location>
        <begin position="422"/>
        <end position="434"/>
    </location>
</feature>
<organism evidence="2 3">
    <name type="scientific">Exophiala viscosa</name>
    <dbReference type="NCBI Taxonomy" id="2486360"/>
    <lineage>
        <taxon>Eukaryota</taxon>
        <taxon>Fungi</taxon>
        <taxon>Dikarya</taxon>
        <taxon>Ascomycota</taxon>
        <taxon>Pezizomycotina</taxon>
        <taxon>Eurotiomycetes</taxon>
        <taxon>Chaetothyriomycetidae</taxon>
        <taxon>Chaetothyriales</taxon>
        <taxon>Herpotrichiellaceae</taxon>
        <taxon>Exophiala</taxon>
    </lineage>
</organism>
<feature type="compositionally biased region" description="Low complexity" evidence="1">
    <location>
        <begin position="326"/>
        <end position="337"/>
    </location>
</feature>
<keyword evidence="3" id="KW-1185">Reference proteome</keyword>
<accession>A0AAN6DYZ3</accession>
<dbReference type="Proteomes" id="UP001203852">
    <property type="component" value="Unassembled WGS sequence"/>
</dbReference>
<comment type="caution">
    <text evidence="2">The sequence shown here is derived from an EMBL/GenBank/DDBJ whole genome shotgun (WGS) entry which is preliminary data.</text>
</comment>
<gene>
    <name evidence="2" type="ORF">EDD36DRAFT_178965</name>
</gene>
<reference evidence="2" key="1">
    <citation type="journal article" date="2022" name="bioRxiv">
        <title>Deciphering the potential niche of two novel black yeast fungi from a biological soil crust based on their genomes, phenotypes, and melanin regulation.</title>
        <authorList>
            <consortium name="DOE Joint Genome Institute"/>
            <person name="Carr E.C."/>
            <person name="Barton Q."/>
            <person name="Grambo S."/>
            <person name="Sullivan M."/>
            <person name="Renfro C.M."/>
            <person name="Kuo A."/>
            <person name="Pangilinan J."/>
            <person name="Lipzen A."/>
            <person name="Keymanesh K."/>
            <person name="Savage E."/>
            <person name="Barry K."/>
            <person name="Grigoriev I.V."/>
            <person name="Riekhof W.R."/>
            <person name="Harris S.S."/>
        </authorList>
    </citation>
    <scope>NUCLEOTIDE SEQUENCE</scope>
    <source>
        <strain evidence="2">JF 03-4F</strain>
    </source>
</reference>
<dbReference type="PANTHER" id="PTHR28630">
    <property type="match status" value="1"/>
</dbReference>
<dbReference type="AlphaFoldDB" id="A0AAN6DYZ3"/>
<feature type="region of interest" description="Disordered" evidence="1">
    <location>
        <begin position="413"/>
        <end position="461"/>
    </location>
</feature>
<feature type="region of interest" description="Disordered" evidence="1">
    <location>
        <begin position="371"/>
        <end position="399"/>
    </location>
</feature>
<evidence type="ECO:0000313" key="3">
    <source>
        <dbReference type="Proteomes" id="UP001203852"/>
    </source>
</evidence>
<feature type="compositionally biased region" description="Basic residues" evidence="1">
    <location>
        <begin position="307"/>
        <end position="325"/>
    </location>
</feature>
<evidence type="ECO:0000256" key="1">
    <source>
        <dbReference type="SAM" id="MobiDB-lite"/>
    </source>
</evidence>
<dbReference type="PANTHER" id="PTHR28630:SF3">
    <property type="entry name" value="PEROXIREDOXIN-LIKE 2C"/>
    <property type="match status" value="1"/>
</dbReference>
<feature type="compositionally biased region" description="Low complexity" evidence="1">
    <location>
        <begin position="244"/>
        <end position="253"/>
    </location>
</feature>
<protein>
    <submittedName>
        <fullName evidence="2">Uncharacterized protein</fullName>
    </submittedName>
</protein>
<evidence type="ECO:0000313" key="2">
    <source>
        <dbReference type="EMBL" id="KAI1615221.1"/>
    </source>
</evidence>